<evidence type="ECO:0000256" key="1">
    <source>
        <dbReference type="SAM" id="Phobius"/>
    </source>
</evidence>
<evidence type="ECO:0008006" key="4">
    <source>
        <dbReference type="Google" id="ProtNLM"/>
    </source>
</evidence>
<comment type="caution">
    <text evidence="2">The sequence shown here is derived from an EMBL/GenBank/DDBJ whole genome shotgun (WGS) entry which is preliminary data.</text>
</comment>
<feature type="transmembrane region" description="Helical" evidence="1">
    <location>
        <begin position="126"/>
        <end position="146"/>
    </location>
</feature>
<organism evidence="2 3">
    <name type="scientific">Rhodopirellula halodulae</name>
    <dbReference type="NCBI Taxonomy" id="2894198"/>
    <lineage>
        <taxon>Bacteria</taxon>
        <taxon>Pseudomonadati</taxon>
        <taxon>Planctomycetota</taxon>
        <taxon>Planctomycetia</taxon>
        <taxon>Pirellulales</taxon>
        <taxon>Pirellulaceae</taxon>
        <taxon>Rhodopirellula</taxon>
    </lineage>
</organism>
<keyword evidence="1" id="KW-0472">Membrane</keyword>
<sequence length="365" mass="41792">MSLDKFQRAWKADASQLKVTFDSDLLSQTVQQSDDRFRTMIFWRDVREVGTALFLIPIWFALGIGLSLPWSWWLTVPVLLWIAGFLLIDRKRNPKSPSEPGQPLLFYAREALDQVEHQVWLLRNVFWWYLLPFTVSLMAFWGHLAWDMTGTWWGSCLITTPLAAFLFYVYRRIYWLNQDAVRDQLLPRQEQLRKLVGSLESDTEADAGDVDELIELVSSLSHNLPTVEQSPEVSAWFENWNRIVPSWWIASVILLPTLLAAYCGYYFAFEKAGPVFFQSVVSAVVVFEVLFFGRWYIVSKRFKVETPAQVFSNRLGYPAVAVLVSLLVVSALAFAAIFSFVGHANAEKASVKRAIEASNSSNVPE</sequence>
<evidence type="ECO:0000313" key="2">
    <source>
        <dbReference type="EMBL" id="MCC9641367.1"/>
    </source>
</evidence>
<feature type="transmembrane region" description="Helical" evidence="1">
    <location>
        <begin position="152"/>
        <end position="170"/>
    </location>
</feature>
<accession>A0ABS8NCT6</accession>
<keyword evidence="3" id="KW-1185">Reference proteome</keyword>
<reference evidence="2" key="1">
    <citation type="submission" date="2021-11" db="EMBL/GenBank/DDBJ databases">
        <title>Genome sequence.</title>
        <authorList>
            <person name="Sun Q."/>
        </authorList>
    </citation>
    <scope>NUCLEOTIDE SEQUENCE</scope>
    <source>
        <strain evidence="2">JC740</strain>
    </source>
</reference>
<protein>
    <recommendedName>
        <fullName evidence="4">Transmembrane protein</fullName>
    </recommendedName>
</protein>
<feature type="transmembrane region" description="Helical" evidence="1">
    <location>
        <begin position="70"/>
        <end position="88"/>
    </location>
</feature>
<evidence type="ECO:0000313" key="3">
    <source>
        <dbReference type="Proteomes" id="UP001430306"/>
    </source>
</evidence>
<keyword evidence="1" id="KW-0812">Transmembrane</keyword>
<gene>
    <name evidence="2" type="ORF">LOC71_03705</name>
</gene>
<feature type="transmembrane region" description="Helical" evidence="1">
    <location>
        <begin position="247"/>
        <end position="269"/>
    </location>
</feature>
<name>A0ABS8NCT6_9BACT</name>
<dbReference type="Proteomes" id="UP001430306">
    <property type="component" value="Unassembled WGS sequence"/>
</dbReference>
<proteinExistence type="predicted"/>
<keyword evidence="1" id="KW-1133">Transmembrane helix</keyword>
<dbReference type="RefSeq" id="WP_230271448.1">
    <property type="nucleotide sequence ID" value="NZ_JAJKFW010000006.1"/>
</dbReference>
<dbReference type="EMBL" id="JAJKFW010000006">
    <property type="protein sequence ID" value="MCC9641367.1"/>
    <property type="molecule type" value="Genomic_DNA"/>
</dbReference>
<feature type="transmembrane region" description="Helical" evidence="1">
    <location>
        <begin position="46"/>
        <end position="64"/>
    </location>
</feature>
<feature type="transmembrane region" description="Helical" evidence="1">
    <location>
        <begin position="317"/>
        <end position="341"/>
    </location>
</feature>
<feature type="transmembrane region" description="Helical" evidence="1">
    <location>
        <begin position="275"/>
        <end position="297"/>
    </location>
</feature>